<comment type="caution">
    <text evidence="2">The sequence shown here is derived from an EMBL/GenBank/DDBJ whole genome shotgun (WGS) entry which is preliminary data.</text>
</comment>
<dbReference type="InterPro" id="IPR018911">
    <property type="entry name" value="Gmad2_Ig-like_dom"/>
</dbReference>
<evidence type="ECO:0000313" key="3">
    <source>
        <dbReference type="Proteomes" id="UP000756703"/>
    </source>
</evidence>
<accession>A0A932YWB8</accession>
<organism evidence="2 3">
    <name type="scientific">Candidatus Sungiibacteriota bacterium</name>
    <dbReference type="NCBI Taxonomy" id="2750080"/>
    <lineage>
        <taxon>Bacteria</taxon>
        <taxon>Candidatus Sungiibacteriota</taxon>
    </lineage>
</organism>
<name>A0A932YWB8_9BACT</name>
<dbReference type="Proteomes" id="UP000756703">
    <property type="component" value="Unassembled WGS sequence"/>
</dbReference>
<dbReference type="AlphaFoldDB" id="A0A932YWB8"/>
<dbReference type="Pfam" id="PF10648">
    <property type="entry name" value="Gmad2"/>
    <property type="match status" value="1"/>
</dbReference>
<reference evidence="2" key="1">
    <citation type="submission" date="2020-07" db="EMBL/GenBank/DDBJ databases">
        <title>Huge and variable diversity of episymbiotic CPR bacteria and DPANN archaea in groundwater ecosystems.</title>
        <authorList>
            <person name="He C.Y."/>
            <person name="Keren R."/>
            <person name="Whittaker M."/>
            <person name="Farag I.F."/>
            <person name="Doudna J."/>
            <person name="Cate J.H.D."/>
            <person name="Banfield J.F."/>
        </authorList>
    </citation>
    <scope>NUCLEOTIDE SEQUENCE</scope>
    <source>
        <strain evidence="2">NC_groundwater_1225_Ag_S-0.1um_56_177</strain>
    </source>
</reference>
<gene>
    <name evidence="2" type="ORF">HY473_00910</name>
</gene>
<feature type="domain" description="Bacterial spore germination immunoglobulin-like" evidence="1">
    <location>
        <begin position="49"/>
        <end position="135"/>
    </location>
</feature>
<proteinExistence type="predicted"/>
<protein>
    <submittedName>
        <fullName evidence="2">Gmad2 immunoglobulin-like domain-containing protein</fullName>
    </submittedName>
</protein>
<evidence type="ECO:0000259" key="1">
    <source>
        <dbReference type="Pfam" id="PF10648"/>
    </source>
</evidence>
<sequence length="151" mass="16912">MRKVLFFLGALGLIVFAVWGTVRNIRRNGPASPAANTVLNEIQAKSDLIRVVTPKPNDVVTSPLRIEGEARGFWFFEASFPVRLVDNSGQELGLAIAQAQDEWMTENFVPFQTELEFRTPTTERGTLVFEKDNPSGLPEHADELAIPVRFR</sequence>
<dbReference type="EMBL" id="JACQMI010000005">
    <property type="protein sequence ID" value="MBI4132647.1"/>
    <property type="molecule type" value="Genomic_DNA"/>
</dbReference>
<evidence type="ECO:0000313" key="2">
    <source>
        <dbReference type="EMBL" id="MBI4132647.1"/>
    </source>
</evidence>